<dbReference type="InterPro" id="IPR009057">
    <property type="entry name" value="Homeodomain-like_sf"/>
</dbReference>
<dbReference type="EMBL" id="CP009788">
    <property type="protein sequence ID" value="AJE04062.1"/>
    <property type="molecule type" value="Genomic_DNA"/>
</dbReference>
<keyword evidence="5" id="KW-1185">Reference proteome</keyword>
<protein>
    <submittedName>
        <fullName evidence="4">TetR family transcriptional regulator</fullName>
    </submittedName>
</protein>
<evidence type="ECO:0000256" key="2">
    <source>
        <dbReference type="PROSITE-ProRule" id="PRU00335"/>
    </source>
</evidence>
<proteinExistence type="predicted"/>
<evidence type="ECO:0000256" key="1">
    <source>
        <dbReference type="ARBA" id="ARBA00023125"/>
    </source>
</evidence>
<dbReference type="HOGENOM" id="CLU_069356_27_3_7"/>
<dbReference type="PANTHER" id="PTHR30055:SF223">
    <property type="entry name" value="HTH-TYPE TRANSCRIPTIONAL REGULATOR UIDR"/>
    <property type="match status" value="1"/>
</dbReference>
<evidence type="ECO:0000313" key="4">
    <source>
        <dbReference type="EMBL" id="AJE04062.1"/>
    </source>
</evidence>
<dbReference type="GO" id="GO:0003700">
    <property type="term" value="F:DNA-binding transcription factor activity"/>
    <property type="evidence" value="ECO:0007669"/>
    <property type="project" value="TreeGrafter"/>
</dbReference>
<dbReference type="RefSeq" id="WP_039743707.1">
    <property type="nucleotide sequence ID" value="NZ_CP009788.1"/>
</dbReference>
<dbReference type="InterPro" id="IPR001647">
    <property type="entry name" value="HTH_TetR"/>
</dbReference>
<gene>
    <name evidence="4" type="ORF">GPICK_12465</name>
</gene>
<dbReference type="InterPro" id="IPR036271">
    <property type="entry name" value="Tet_transcr_reg_TetR-rel_C_sf"/>
</dbReference>
<dbReference type="Proteomes" id="UP000057609">
    <property type="component" value="Chromosome"/>
</dbReference>
<reference evidence="4 5" key="1">
    <citation type="journal article" date="2015" name="Genome Announc.">
        <title>Complete Genome of Geobacter pickeringii G13T, a Metal-Reducing Isolate from Sedimentary Kaolin Deposits.</title>
        <authorList>
            <person name="Badalamenti J.P."/>
            <person name="Bond D.R."/>
        </authorList>
    </citation>
    <scope>NUCLEOTIDE SEQUENCE [LARGE SCALE GENOMIC DNA]</scope>
    <source>
        <strain evidence="4 5">G13</strain>
    </source>
</reference>
<dbReference type="InterPro" id="IPR050109">
    <property type="entry name" value="HTH-type_TetR-like_transc_reg"/>
</dbReference>
<dbReference type="OrthoDB" id="9816431at2"/>
<sequence>MAGDKRKQSLGPYDSTHERILETAVGLFSTKGFLGASTREIAHEAGVAEVTLFRHFSSKEALLEEILSRFSVLPALKAYIPKALELPYEEALASLADHLLDTLTQIKDWVRIMQSEVQRSPEKLLMIYHTFIDELFEAYASFFRELQQRGALGEFDPEYAARAFHGIVFCFFSLEEVLHRKHYKSTDRGEAIHQFMKIFTFGTIKQPAESV</sequence>
<dbReference type="InterPro" id="IPR039536">
    <property type="entry name" value="TetR_C_Proteobacteria"/>
</dbReference>
<dbReference type="Pfam" id="PF00440">
    <property type="entry name" value="TetR_N"/>
    <property type="match status" value="1"/>
</dbReference>
<accession>A0A0B5BC06</accession>
<name>A0A0B5BC06_9BACT</name>
<dbReference type="Pfam" id="PF14246">
    <property type="entry name" value="TetR_C_7"/>
    <property type="match status" value="1"/>
</dbReference>
<dbReference type="STRING" id="345632.GPICK_12465"/>
<feature type="domain" description="HTH tetR-type" evidence="3">
    <location>
        <begin position="14"/>
        <end position="74"/>
    </location>
</feature>
<evidence type="ECO:0000259" key="3">
    <source>
        <dbReference type="PROSITE" id="PS50977"/>
    </source>
</evidence>
<dbReference type="SUPFAM" id="SSF46689">
    <property type="entry name" value="Homeodomain-like"/>
    <property type="match status" value="1"/>
</dbReference>
<organism evidence="4 5">
    <name type="scientific">Geobacter pickeringii</name>
    <dbReference type="NCBI Taxonomy" id="345632"/>
    <lineage>
        <taxon>Bacteria</taxon>
        <taxon>Pseudomonadati</taxon>
        <taxon>Thermodesulfobacteriota</taxon>
        <taxon>Desulfuromonadia</taxon>
        <taxon>Geobacterales</taxon>
        <taxon>Geobacteraceae</taxon>
        <taxon>Geobacter</taxon>
    </lineage>
</organism>
<keyword evidence="1 2" id="KW-0238">DNA-binding</keyword>
<dbReference type="SUPFAM" id="SSF48498">
    <property type="entry name" value="Tetracyclin repressor-like, C-terminal domain"/>
    <property type="match status" value="1"/>
</dbReference>
<dbReference type="PRINTS" id="PR00455">
    <property type="entry name" value="HTHTETR"/>
</dbReference>
<dbReference type="PROSITE" id="PS50977">
    <property type="entry name" value="HTH_TETR_2"/>
    <property type="match status" value="1"/>
</dbReference>
<dbReference type="AlphaFoldDB" id="A0A0B5BC06"/>
<dbReference type="GO" id="GO:0000976">
    <property type="term" value="F:transcription cis-regulatory region binding"/>
    <property type="evidence" value="ECO:0007669"/>
    <property type="project" value="TreeGrafter"/>
</dbReference>
<dbReference type="KEGG" id="gpi:GPICK_12465"/>
<dbReference type="PANTHER" id="PTHR30055">
    <property type="entry name" value="HTH-TYPE TRANSCRIPTIONAL REGULATOR RUTR"/>
    <property type="match status" value="1"/>
</dbReference>
<dbReference type="Gene3D" id="1.10.357.10">
    <property type="entry name" value="Tetracycline Repressor, domain 2"/>
    <property type="match status" value="1"/>
</dbReference>
<feature type="DNA-binding region" description="H-T-H motif" evidence="2">
    <location>
        <begin position="37"/>
        <end position="56"/>
    </location>
</feature>
<evidence type="ECO:0000313" key="5">
    <source>
        <dbReference type="Proteomes" id="UP000057609"/>
    </source>
</evidence>